<dbReference type="InterPro" id="IPR050493">
    <property type="entry name" value="FAD-dep_Monooxygenase_BioMet"/>
</dbReference>
<reference evidence="7" key="1">
    <citation type="journal article" date="2019" name="Environ. Microbiol.">
        <title>Fungal ecological strategies reflected in gene transcription - a case study of two litter decomposers.</title>
        <authorList>
            <person name="Barbi F."/>
            <person name="Kohler A."/>
            <person name="Barry K."/>
            <person name="Baskaran P."/>
            <person name="Daum C."/>
            <person name="Fauchery L."/>
            <person name="Ihrmark K."/>
            <person name="Kuo A."/>
            <person name="LaButti K."/>
            <person name="Lipzen A."/>
            <person name="Morin E."/>
            <person name="Grigoriev I.V."/>
            <person name="Henrissat B."/>
            <person name="Lindahl B."/>
            <person name="Martin F."/>
        </authorList>
    </citation>
    <scope>NUCLEOTIDE SEQUENCE</scope>
    <source>
        <strain evidence="7">JB14</strain>
    </source>
</reference>
<sequence length="441" mass="49130">MVFTNTNSYQVGGGISGLSAAYCLGRSGHNVTIVDQAPMLAEIGAGIQIGPNMSRLLIRWGLGPQLERVAVKPLSLSLCRYDTGEQIGFSCLGTEMEQAYGAPYYHVHRRDLLSMLYQLSKPYAALLLDHQVYNVIPSTTRPSILLQSGAILTADIVIGADGINSVVRKSITGTDVCAVATGDAAYRLTLPTSKMRDDPELWTLVDHPQYLCWMGPYRHISQKQEYNLVMIHPEVDSSGQDSFSNMCSLYQDWEPRIQKLHKLGQNEPLKLSRLAISEPMVQWAHEGGRVIVIGDACHPMLPYRAQGSAMAVEDAATLGALFSDLKCISEIPHLFKAFQDIRFGRITETQRASWFNRHIFHLQDGEEQRVRDTSMKTAMAKELGIGQDNIISDIDHGTEKMNLFNDSVINERQFSHDAELEVEEWKGHNPGRYGKGIDSHL</sequence>
<proteinExistence type="inferred from homology"/>
<keyword evidence="3" id="KW-0274">FAD</keyword>
<dbReference type="SUPFAM" id="SSF51905">
    <property type="entry name" value="FAD/NAD(P)-binding domain"/>
    <property type="match status" value="1"/>
</dbReference>
<evidence type="ECO:0000256" key="5">
    <source>
        <dbReference type="ARBA" id="ARBA00023033"/>
    </source>
</evidence>
<dbReference type="Proteomes" id="UP000799118">
    <property type="component" value="Unassembled WGS sequence"/>
</dbReference>
<keyword evidence="4" id="KW-0560">Oxidoreductase</keyword>
<evidence type="ECO:0000313" key="8">
    <source>
        <dbReference type="Proteomes" id="UP000799118"/>
    </source>
</evidence>
<dbReference type="GO" id="GO:0071949">
    <property type="term" value="F:FAD binding"/>
    <property type="evidence" value="ECO:0007669"/>
    <property type="project" value="InterPro"/>
</dbReference>
<dbReference type="AlphaFoldDB" id="A0A6A4I1T2"/>
<evidence type="ECO:0000256" key="3">
    <source>
        <dbReference type="ARBA" id="ARBA00022827"/>
    </source>
</evidence>
<dbReference type="PRINTS" id="PR00420">
    <property type="entry name" value="RNGMNOXGNASE"/>
</dbReference>
<evidence type="ECO:0000259" key="6">
    <source>
        <dbReference type="Pfam" id="PF01494"/>
    </source>
</evidence>
<feature type="domain" description="FAD-binding" evidence="6">
    <location>
        <begin position="11"/>
        <end position="320"/>
    </location>
</feature>
<name>A0A6A4I1T2_9AGAR</name>
<protein>
    <submittedName>
        <fullName evidence="7">FAD/NAD-binding domain-containing protein</fullName>
    </submittedName>
</protein>
<comment type="similarity">
    <text evidence="1">Belongs to the paxM FAD-dependent monooxygenase family.</text>
</comment>
<dbReference type="InterPro" id="IPR002938">
    <property type="entry name" value="FAD-bd"/>
</dbReference>
<dbReference type="InterPro" id="IPR036188">
    <property type="entry name" value="FAD/NAD-bd_sf"/>
</dbReference>
<dbReference type="EMBL" id="ML769426">
    <property type="protein sequence ID" value="KAE9403378.1"/>
    <property type="molecule type" value="Genomic_DNA"/>
</dbReference>
<keyword evidence="8" id="KW-1185">Reference proteome</keyword>
<accession>A0A6A4I1T2</accession>
<evidence type="ECO:0000313" key="7">
    <source>
        <dbReference type="EMBL" id="KAE9403378.1"/>
    </source>
</evidence>
<gene>
    <name evidence="7" type="ORF">BT96DRAFT_815187</name>
</gene>
<dbReference type="PANTHER" id="PTHR13789:SF147">
    <property type="entry name" value="PUTATIVE (AFU_ORTHOLOGUE AFUA_2G01950)-RELATED"/>
    <property type="match status" value="1"/>
</dbReference>
<evidence type="ECO:0000256" key="4">
    <source>
        <dbReference type="ARBA" id="ARBA00023002"/>
    </source>
</evidence>
<keyword evidence="2" id="KW-0285">Flavoprotein</keyword>
<dbReference type="PANTHER" id="PTHR13789">
    <property type="entry name" value="MONOOXYGENASE"/>
    <property type="match status" value="1"/>
</dbReference>
<keyword evidence="5" id="KW-0503">Monooxygenase</keyword>
<dbReference type="GO" id="GO:0004497">
    <property type="term" value="F:monooxygenase activity"/>
    <property type="evidence" value="ECO:0007669"/>
    <property type="project" value="UniProtKB-KW"/>
</dbReference>
<dbReference type="Gene3D" id="3.50.50.60">
    <property type="entry name" value="FAD/NAD(P)-binding domain"/>
    <property type="match status" value="1"/>
</dbReference>
<dbReference type="OrthoDB" id="9993796at2759"/>
<evidence type="ECO:0000256" key="2">
    <source>
        <dbReference type="ARBA" id="ARBA00022630"/>
    </source>
</evidence>
<organism evidence="7 8">
    <name type="scientific">Gymnopus androsaceus JB14</name>
    <dbReference type="NCBI Taxonomy" id="1447944"/>
    <lineage>
        <taxon>Eukaryota</taxon>
        <taxon>Fungi</taxon>
        <taxon>Dikarya</taxon>
        <taxon>Basidiomycota</taxon>
        <taxon>Agaricomycotina</taxon>
        <taxon>Agaricomycetes</taxon>
        <taxon>Agaricomycetidae</taxon>
        <taxon>Agaricales</taxon>
        <taxon>Marasmiineae</taxon>
        <taxon>Omphalotaceae</taxon>
        <taxon>Gymnopus</taxon>
    </lineage>
</organism>
<evidence type="ECO:0000256" key="1">
    <source>
        <dbReference type="ARBA" id="ARBA00007992"/>
    </source>
</evidence>
<dbReference type="SUPFAM" id="SSF54373">
    <property type="entry name" value="FAD-linked reductases, C-terminal domain"/>
    <property type="match status" value="1"/>
</dbReference>
<dbReference type="Pfam" id="PF01494">
    <property type="entry name" value="FAD_binding_3"/>
    <property type="match status" value="1"/>
</dbReference>